<dbReference type="PRINTS" id="PR00131">
    <property type="entry name" value="GLHYDRLASE1"/>
</dbReference>
<comment type="caution">
    <text evidence="5">The sequence shown here is derived from an EMBL/GenBank/DDBJ whole genome shotgun (WGS) entry which is preliminary data.</text>
</comment>
<dbReference type="STRING" id="1341695.BBOMB_1378"/>
<evidence type="ECO:0000256" key="3">
    <source>
        <dbReference type="ARBA" id="ARBA00023295"/>
    </source>
</evidence>
<dbReference type="Gene3D" id="3.20.20.80">
    <property type="entry name" value="Glycosidases"/>
    <property type="match status" value="2"/>
</dbReference>
<evidence type="ECO:0000313" key="5">
    <source>
        <dbReference type="EMBL" id="KFF30523.1"/>
    </source>
</evidence>
<accession>A0A086BNK9</accession>
<dbReference type="PANTHER" id="PTHR10353">
    <property type="entry name" value="GLYCOSYL HYDROLASE"/>
    <property type="match status" value="1"/>
</dbReference>
<dbReference type="InterPro" id="IPR001360">
    <property type="entry name" value="Glyco_hydro_1"/>
</dbReference>
<dbReference type="eggNOG" id="COG2723">
    <property type="taxonomic scope" value="Bacteria"/>
</dbReference>
<dbReference type="GO" id="GO:0008422">
    <property type="term" value="F:beta-glucosidase activity"/>
    <property type="evidence" value="ECO:0007669"/>
    <property type="project" value="UniProtKB-EC"/>
</dbReference>
<dbReference type="EMBL" id="ATLK01000002">
    <property type="protein sequence ID" value="KFF30523.1"/>
    <property type="molecule type" value="Genomic_DNA"/>
</dbReference>
<dbReference type="Proteomes" id="UP000028730">
    <property type="component" value="Unassembled WGS sequence"/>
</dbReference>
<reference evidence="5 6" key="1">
    <citation type="journal article" date="2014" name="Appl. Environ. Microbiol.">
        <title>Genomic encyclopedia of type strains of the genus Bifidobacterium.</title>
        <authorList>
            <person name="Milani C."/>
            <person name="Lugli G.A."/>
            <person name="Duranti S."/>
            <person name="Turroni F."/>
            <person name="Bottacini F."/>
            <person name="Mangifesta M."/>
            <person name="Sanchez B."/>
            <person name="Viappiani A."/>
            <person name="Mancabelli L."/>
            <person name="Taminiau B."/>
            <person name="Delcenserie V."/>
            <person name="Barrangou R."/>
            <person name="Margolles A."/>
            <person name="van Sinderen D."/>
            <person name="Ventura M."/>
        </authorList>
    </citation>
    <scope>NUCLEOTIDE SEQUENCE [LARGE SCALE GENOMIC DNA]</scope>
    <source>
        <strain evidence="5 6">DSM 19703</strain>
    </source>
</reference>
<evidence type="ECO:0000256" key="2">
    <source>
        <dbReference type="ARBA" id="ARBA00022801"/>
    </source>
</evidence>
<dbReference type="SUPFAM" id="SSF51445">
    <property type="entry name" value="(Trans)glycosidases"/>
    <property type="match status" value="1"/>
</dbReference>
<dbReference type="PANTHER" id="PTHR10353:SF36">
    <property type="entry name" value="LP05116P"/>
    <property type="match status" value="1"/>
</dbReference>
<dbReference type="GO" id="GO:0016052">
    <property type="term" value="P:carbohydrate catabolic process"/>
    <property type="evidence" value="ECO:0007669"/>
    <property type="project" value="TreeGrafter"/>
</dbReference>
<dbReference type="EC" id="3.2.1.21" evidence="5"/>
<proteinExistence type="inferred from homology"/>
<dbReference type="Pfam" id="PF00232">
    <property type="entry name" value="Glyco_hydro_1"/>
    <property type="match status" value="2"/>
</dbReference>
<gene>
    <name evidence="5" type="ORF">BBOMB_1378</name>
</gene>
<protein>
    <submittedName>
        <fullName evidence="5">Glycoside hydrolase, family 1</fullName>
        <ecNumber evidence="5">3.2.1.21</ecNumber>
    </submittedName>
</protein>
<dbReference type="AlphaFoldDB" id="A0A086BNK9"/>
<dbReference type="GO" id="GO:0005829">
    <property type="term" value="C:cytosol"/>
    <property type="evidence" value="ECO:0007669"/>
    <property type="project" value="TreeGrafter"/>
</dbReference>
<evidence type="ECO:0000256" key="4">
    <source>
        <dbReference type="RuleBase" id="RU003690"/>
    </source>
</evidence>
<dbReference type="InterPro" id="IPR017853">
    <property type="entry name" value="GH"/>
</dbReference>
<comment type="similarity">
    <text evidence="1 4">Belongs to the glycosyl hydrolase 1 family.</text>
</comment>
<evidence type="ECO:0000256" key="1">
    <source>
        <dbReference type="ARBA" id="ARBA00010838"/>
    </source>
</evidence>
<keyword evidence="2 5" id="KW-0378">Hydrolase</keyword>
<dbReference type="RefSeq" id="WP_044087630.1">
    <property type="nucleotide sequence ID" value="NZ_ATLK01000002.1"/>
</dbReference>
<evidence type="ECO:0000313" key="6">
    <source>
        <dbReference type="Proteomes" id="UP000028730"/>
    </source>
</evidence>
<keyword evidence="6" id="KW-1185">Reference proteome</keyword>
<name>A0A086BNK9_9BIFI</name>
<dbReference type="OrthoDB" id="9765195at2"/>
<sequence length="397" mass="44529">MTGKTLQFPNTFFWGAATAAHQIEGNNVSSDWWEREHMQNGGLSEASGDACDSYNRYDEDIRLLASSGLQYYRFSLEWARIEPEEGCFSKAQIIHYRNMIEACHRYGVEPMVTLHHMTLPSWFARKGGWRSADAVDLFVRYVKEVSPILHDVKWVCTINEPNMVAMTWNGTDGADMAAASLPQPDLTIGGTLAKAHKAACDVLHGEYPSLMVGWTVATQAFHAMPGCEKETEEYAYPRENYYLEVANGDDWLGVQGYLRTFIGKDGPVPFPDDVERTLTGWEYFPPAVGIGVRNAWDKSGHTPIVVTENGIATADDKRRLDYTYGALCAIRSAMDDGIDVRGYIHWSLLDNYEWGSFKPTFGLVAVDHETFERKPKLSLQWLGNVAKTGTVGDPSER</sequence>
<keyword evidence="3 5" id="KW-0326">Glycosidase</keyword>
<organism evidence="5 6">
    <name type="scientific">Bifidobacterium bombi DSM 19703</name>
    <dbReference type="NCBI Taxonomy" id="1341695"/>
    <lineage>
        <taxon>Bacteria</taxon>
        <taxon>Bacillati</taxon>
        <taxon>Actinomycetota</taxon>
        <taxon>Actinomycetes</taxon>
        <taxon>Bifidobacteriales</taxon>
        <taxon>Bifidobacteriaceae</taxon>
        <taxon>Bifidobacterium</taxon>
    </lineage>
</organism>